<feature type="transmembrane region" description="Helical" evidence="9">
    <location>
        <begin position="131"/>
        <end position="150"/>
    </location>
</feature>
<evidence type="ECO:0000256" key="2">
    <source>
        <dbReference type="ARBA" id="ARBA00007776"/>
    </source>
</evidence>
<reference evidence="10 11" key="1">
    <citation type="submission" date="2019-06" db="EMBL/GenBank/DDBJ databases">
        <title>Lysobacter alkalisoli sp. nov. isolated from saline-alkali soil.</title>
        <authorList>
            <person name="Sun J.-Q."/>
            <person name="Xu L."/>
        </authorList>
    </citation>
    <scope>NUCLEOTIDE SEQUENCE [LARGE SCALE GENOMIC DNA]</scope>
    <source>
        <strain evidence="10 11">SJ-36</strain>
    </source>
</reference>
<dbReference type="AlphaFoldDB" id="A0A514BV59"/>
<feature type="transmembrane region" description="Helical" evidence="9">
    <location>
        <begin position="55"/>
        <end position="81"/>
    </location>
</feature>
<evidence type="ECO:0000256" key="3">
    <source>
        <dbReference type="ARBA" id="ARBA00022475"/>
    </source>
</evidence>
<evidence type="ECO:0000313" key="10">
    <source>
        <dbReference type="EMBL" id="QDH71195.1"/>
    </source>
</evidence>
<keyword evidence="5 8" id="KW-0133">Cell shape</keyword>
<protein>
    <recommendedName>
        <fullName evidence="8">Rod shape-determining protein MreD</fullName>
    </recommendedName>
</protein>
<accession>A0A514BV59</accession>
<dbReference type="OrthoDB" id="6647425at2"/>
<dbReference type="InterPro" id="IPR007227">
    <property type="entry name" value="Cell_shape_determining_MreD"/>
</dbReference>
<name>A0A514BV59_9GAMM</name>
<gene>
    <name evidence="10" type="primary">mreD</name>
    <name evidence="10" type="ORF">FKV23_14675</name>
</gene>
<feature type="transmembrane region" description="Helical" evidence="9">
    <location>
        <begin position="102"/>
        <end position="125"/>
    </location>
</feature>
<evidence type="ECO:0000256" key="1">
    <source>
        <dbReference type="ARBA" id="ARBA00004651"/>
    </source>
</evidence>
<organism evidence="10 11">
    <name type="scientific">Marilutibacter alkalisoli</name>
    <dbReference type="NCBI Taxonomy" id="2591633"/>
    <lineage>
        <taxon>Bacteria</taxon>
        <taxon>Pseudomonadati</taxon>
        <taxon>Pseudomonadota</taxon>
        <taxon>Gammaproteobacteria</taxon>
        <taxon>Lysobacterales</taxon>
        <taxon>Lysobacteraceae</taxon>
        <taxon>Marilutibacter</taxon>
    </lineage>
</organism>
<comment type="subcellular location">
    <subcellularLocation>
        <location evidence="8">Cell inner membrane</location>
    </subcellularLocation>
    <subcellularLocation>
        <location evidence="1">Cell membrane</location>
        <topology evidence="1">Multi-pass membrane protein</topology>
    </subcellularLocation>
</comment>
<comment type="similarity">
    <text evidence="2 8">Belongs to the MreD family.</text>
</comment>
<dbReference type="PANTHER" id="PTHR37484:SF1">
    <property type="entry name" value="ROD SHAPE-DETERMINING PROTEIN MRED"/>
    <property type="match status" value="1"/>
</dbReference>
<evidence type="ECO:0000256" key="7">
    <source>
        <dbReference type="ARBA" id="ARBA00023136"/>
    </source>
</evidence>
<keyword evidence="8" id="KW-0997">Cell inner membrane</keyword>
<evidence type="ECO:0000256" key="5">
    <source>
        <dbReference type="ARBA" id="ARBA00022960"/>
    </source>
</evidence>
<dbReference type="KEGG" id="lyj:FKV23_14675"/>
<dbReference type="PANTHER" id="PTHR37484">
    <property type="entry name" value="ROD SHAPE-DETERMINING PROTEIN MRED"/>
    <property type="match status" value="1"/>
</dbReference>
<keyword evidence="6 9" id="KW-1133">Transmembrane helix</keyword>
<proteinExistence type="inferred from homology"/>
<dbReference type="InterPro" id="IPR026034">
    <property type="entry name" value="MreD_proteobac"/>
</dbReference>
<keyword evidence="7 8" id="KW-0472">Membrane</keyword>
<keyword evidence="11" id="KW-1185">Reference proteome</keyword>
<dbReference type="RefSeq" id="WP_141624527.1">
    <property type="nucleotide sequence ID" value="NZ_CP041242.1"/>
</dbReference>
<keyword evidence="4 9" id="KW-0812">Transmembrane</keyword>
<evidence type="ECO:0000256" key="4">
    <source>
        <dbReference type="ARBA" id="ARBA00022692"/>
    </source>
</evidence>
<dbReference type="Proteomes" id="UP000317199">
    <property type="component" value="Chromosome"/>
</dbReference>
<dbReference type="EMBL" id="CP041242">
    <property type="protein sequence ID" value="QDH71195.1"/>
    <property type="molecule type" value="Genomic_DNA"/>
</dbReference>
<dbReference type="GO" id="GO:0005886">
    <property type="term" value="C:plasma membrane"/>
    <property type="evidence" value="ECO:0007669"/>
    <property type="project" value="UniProtKB-SubCell"/>
</dbReference>
<keyword evidence="3 8" id="KW-1003">Cell membrane</keyword>
<comment type="function">
    <text evidence="8">Involved in formation of the rod shape of the cell. May also contribute to regulation of formation of penicillin-binding proteins.</text>
</comment>
<sequence length="161" mass="18107">MSRPRRHWVMPVSIVLALLLGLLPLPPAIQPLRPYWLALVVAYWVIEDPERRGLGFAFITGLLADLAFGGLFGEQALRLVVMAYILQRFRARLRFFPMSQQALAIGGLLLNDRILTWVLHAALGLTPMPSAAWLAPLIGMLLWPIVFVLMDTARQGNWRKG</sequence>
<dbReference type="NCBIfam" id="TIGR03426">
    <property type="entry name" value="shape_MreD"/>
    <property type="match status" value="1"/>
</dbReference>
<dbReference type="Pfam" id="PF04093">
    <property type="entry name" value="MreD"/>
    <property type="match status" value="1"/>
</dbReference>
<evidence type="ECO:0000256" key="9">
    <source>
        <dbReference type="SAM" id="Phobius"/>
    </source>
</evidence>
<dbReference type="GO" id="GO:0008360">
    <property type="term" value="P:regulation of cell shape"/>
    <property type="evidence" value="ECO:0007669"/>
    <property type="project" value="UniProtKB-UniRule"/>
</dbReference>
<dbReference type="PIRSF" id="PIRSF018472">
    <property type="entry name" value="MreD_proteobac"/>
    <property type="match status" value="1"/>
</dbReference>
<evidence type="ECO:0000313" key="11">
    <source>
        <dbReference type="Proteomes" id="UP000317199"/>
    </source>
</evidence>
<evidence type="ECO:0000256" key="6">
    <source>
        <dbReference type="ARBA" id="ARBA00022989"/>
    </source>
</evidence>
<evidence type="ECO:0000256" key="8">
    <source>
        <dbReference type="PIRNR" id="PIRNR018472"/>
    </source>
</evidence>